<gene>
    <name evidence="2" type="ORF">T10_863</name>
</gene>
<evidence type="ECO:0000256" key="1">
    <source>
        <dbReference type="SAM" id="MobiDB-lite"/>
    </source>
</evidence>
<dbReference type="AlphaFoldDB" id="A0A0V1N0W7"/>
<dbReference type="Proteomes" id="UP000054843">
    <property type="component" value="Unassembled WGS sequence"/>
</dbReference>
<evidence type="ECO:0000313" key="3">
    <source>
        <dbReference type="Proteomes" id="UP000054843"/>
    </source>
</evidence>
<dbReference type="EMBL" id="JYDO01000017">
    <property type="protein sequence ID" value="KRZ77671.1"/>
    <property type="molecule type" value="Genomic_DNA"/>
</dbReference>
<evidence type="ECO:0000313" key="2">
    <source>
        <dbReference type="EMBL" id="KRZ77671.1"/>
    </source>
</evidence>
<name>A0A0V1N0W7_9BILA</name>
<organism evidence="2 3">
    <name type="scientific">Trichinella papuae</name>
    <dbReference type="NCBI Taxonomy" id="268474"/>
    <lineage>
        <taxon>Eukaryota</taxon>
        <taxon>Metazoa</taxon>
        <taxon>Ecdysozoa</taxon>
        <taxon>Nematoda</taxon>
        <taxon>Enoplea</taxon>
        <taxon>Dorylaimia</taxon>
        <taxon>Trichinellida</taxon>
        <taxon>Trichinellidae</taxon>
        <taxon>Trichinella</taxon>
    </lineage>
</organism>
<feature type="compositionally biased region" description="Basic and acidic residues" evidence="1">
    <location>
        <begin position="68"/>
        <end position="84"/>
    </location>
</feature>
<accession>A0A0V1N0W7</accession>
<feature type="region of interest" description="Disordered" evidence="1">
    <location>
        <begin position="1"/>
        <end position="91"/>
    </location>
</feature>
<reference evidence="2 3" key="1">
    <citation type="submission" date="2015-01" db="EMBL/GenBank/DDBJ databases">
        <title>Evolution of Trichinella species and genotypes.</title>
        <authorList>
            <person name="Korhonen P.K."/>
            <person name="Edoardo P."/>
            <person name="Giuseppe L.R."/>
            <person name="Gasser R.B."/>
        </authorList>
    </citation>
    <scope>NUCLEOTIDE SEQUENCE [LARGE SCALE GENOMIC DNA]</scope>
    <source>
        <strain evidence="2">ISS1980</strain>
    </source>
</reference>
<protein>
    <submittedName>
        <fullName evidence="2">Uncharacterized protein</fullName>
    </submittedName>
</protein>
<feature type="compositionally biased region" description="Polar residues" evidence="1">
    <location>
        <begin position="1"/>
        <end position="18"/>
    </location>
</feature>
<sequence length="129" mass="13880">MLCTSFEETSACTRSGQGKDSGALPWGLYKGKQRQVMAPPGNVEATEGQSDSGGPREQSFRGSAAARQKLDQRSERTATERHTGNEQPISASLSCQLDFPALASPTNASDRHRVATIELVGLEEKHTAY</sequence>
<comment type="caution">
    <text evidence="2">The sequence shown here is derived from an EMBL/GenBank/DDBJ whole genome shotgun (WGS) entry which is preliminary data.</text>
</comment>
<proteinExistence type="predicted"/>
<keyword evidence="3" id="KW-1185">Reference proteome</keyword>